<evidence type="ECO:0000256" key="2">
    <source>
        <dbReference type="ARBA" id="ARBA00004919"/>
    </source>
</evidence>
<evidence type="ECO:0000256" key="12">
    <source>
        <dbReference type="ARBA" id="ARBA00042475"/>
    </source>
</evidence>
<dbReference type="EMBL" id="JPLA01000023">
    <property type="protein sequence ID" value="KLD64078.1"/>
    <property type="molecule type" value="Genomic_DNA"/>
</dbReference>
<proteinExistence type="inferred from homology"/>
<dbReference type="FunFam" id="1.10.357.140:FF:000001">
    <property type="entry name" value="Protoheme IX farnesyltransferase"/>
    <property type="match status" value="1"/>
</dbReference>
<comment type="similarity">
    <text evidence="14">Belongs to the UbiA prenyltransferase family. Protoheme IX farnesyltransferase subfamily.</text>
</comment>
<dbReference type="Gene3D" id="1.10.357.140">
    <property type="entry name" value="UbiA prenyltransferase"/>
    <property type="match status" value="1"/>
</dbReference>
<dbReference type="GO" id="GO:0008495">
    <property type="term" value="F:protoheme IX farnesyltransferase activity"/>
    <property type="evidence" value="ECO:0007669"/>
    <property type="project" value="UniProtKB-UniRule"/>
</dbReference>
<evidence type="ECO:0000256" key="3">
    <source>
        <dbReference type="ARBA" id="ARBA00012292"/>
    </source>
</evidence>
<comment type="catalytic activity">
    <reaction evidence="13 14">
        <text>heme b + (2E,6E)-farnesyl diphosphate + H2O = Fe(II)-heme o + diphosphate</text>
        <dbReference type="Rhea" id="RHEA:28070"/>
        <dbReference type="ChEBI" id="CHEBI:15377"/>
        <dbReference type="ChEBI" id="CHEBI:33019"/>
        <dbReference type="ChEBI" id="CHEBI:60344"/>
        <dbReference type="ChEBI" id="CHEBI:60530"/>
        <dbReference type="ChEBI" id="CHEBI:175763"/>
        <dbReference type="EC" id="2.5.1.141"/>
    </reaction>
</comment>
<feature type="transmembrane region" description="Helical" evidence="14">
    <location>
        <begin position="139"/>
        <end position="159"/>
    </location>
</feature>
<dbReference type="InterPro" id="IPR030470">
    <property type="entry name" value="UbiA_prenylTrfase_CS"/>
</dbReference>
<dbReference type="UniPathway" id="UPA00834">
    <property type="reaction ID" value="UER00712"/>
</dbReference>
<dbReference type="RefSeq" id="WP_082121035.1">
    <property type="nucleotide sequence ID" value="NZ_JPLA01000023.1"/>
</dbReference>
<evidence type="ECO:0000256" key="7">
    <source>
        <dbReference type="ARBA" id="ARBA00022989"/>
    </source>
</evidence>
<comment type="miscellaneous">
    <text evidence="14">Carbon 2 of the heme B porphyrin ring is defined according to the Fischer nomenclature.</text>
</comment>
<comment type="subcellular location">
    <subcellularLocation>
        <location evidence="1 14">Cell membrane</location>
        <topology evidence="1 14">Multi-pass membrane protein</topology>
    </subcellularLocation>
</comment>
<dbReference type="PROSITE" id="PS00943">
    <property type="entry name" value="UBIA"/>
    <property type="match status" value="1"/>
</dbReference>
<evidence type="ECO:0000256" key="5">
    <source>
        <dbReference type="ARBA" id="ARBA00022679"/>
    </source>
</evidence>
<feature type="transmembrane region" description="Helical" evidence="14">
    <location>
        <begin position="165"/>
        <end position="187"/>
    </location>
</feature>
<dbReference type="NCBIfam" id="NF003349">
    <property type="entry name" value="PRK04375.1-2"/>
    <property type="match status" value="1"/>
</dbReference>
<dbReference type="GO" id="GO:0005886">
    <property type="term" value="C:plasma membrane"/>
    <property type="evidence" value="ECO:0007669"/>
    <property type="project" value="UniProtKB-SubCell"/>
</dbReference>
<dbReference type="OrthoDB" id="9814417at2"/>
<evidence type="ECO:0000256" key="9">
    <source>
        <dbReference type="ARBA" id="ARBA00023136"/>
    </source>
</evidence>
<accession>A0A0G9H3B8</accession>
<evidence type="ECO:0000256" key="10">
    <source>
        <dbReference type="ARBA" id="ARBA00030253"/>
    </source>
</evidence>
<keyword evidence="9 14" id="KW-0472">Membrane</keyword>
<sequence>MTMSSRFHEYLELTKPRVVALLVFCAVIGMFLAVPGIPPWRALVFGTLGIWMASGSAAAFNHLIDQRIDKVMARTAHRPLATGQLKPKQVLTFALALGAVSMLILVFLVNPLTALLTFGGLIGYAVIYTAYLKRATPQNIVIGGLAGAIPPVLGWTAVTGALHPFALQLCLIIFVWTPPHFWALAIFRRDDYSRAQVPMLPVTHGVVFTRWHVLFYTILLVLVTLLPGLTGYSGMVYLGGAVVLGVGFLYYAIRLLNPPDEFFAMKVFNYSIVYLMALFAFLLVDHWVMEPLVQHQGVVIERSL</sequence>
<dbReference type="EC" id="2.5.1.141" evidence="3 14"/>
<feature type="transmembrane region" description="Helical" evidence="14">
    <location>
        <begin position="267"/>
        <end position="284"/>
    </location>
</feature>
<evidence type="ECO:0000256" key="4">
    <source>
        <dbReference type="ARBA" id="ARBA00022475"/>
    </source>
</evidence>
<reference evidence="15 16" key="1">
    <citation type="journal article" date="2015" name="Antonie Van Leeuwenhoek">
        <title>A phylogenomic and molecular marker based taxonomic framework for the order Xanthomonadales: proposal to transfer the families Algiphilaceae and Solimonadaceae to the order Nevskiales ord. nov. and to create a new family within the order Xanthomonadales, the family Rhodanobacteraceae fam. nov., containing the genus Rhodanobacter and its closest relatives.</title>
        <authorList>
            <person name="Naushad S."/>
            <person name="Adeolu M."/>
            <person name="Wong S."/>
            <person name="Sohail M."/>
            <person name="Schellhorn H.E."/>
            <person name="Gupta R.S."/>
        </authorList>
    </citation>
    <scope>NUCLEOTIDE SEQUENCE [LARGE SCALE GENOMIC DNA]</scope>
    <source>
        <strain evidence="15 16">DSM 16301</strain>
    </source>
</reference>
<name>A0A0G9H3B8_9GAMM</name>
<evidence type="ECO:0000256" key="11">
    <source>
        <dbReference type="ARBA" id="ARBA00040810"/>
    </source>
</evidence>
<dbReference type="InterPro" id="IPR044878">
    <property type="entry name" value="UbiA_sf"/>
</dbReference>
<dbReference type="InterPro" id="IPR006369">
    <property type="entry name" value="Protohaem_IX_farnesylTrfase"/>
</dbReference>
<dbReference type="STRING" id="1440762.Y882_09370"/>
<dbReference type="PANTHER" id="PTHR43448">
    <property type="entry name" value="PROTOHEME IX FARNESYLTRANSFERASE, MITOCHONDRIAL"/>
    <property type="match status" value="1"/>
</dbReference>
<keyword evidence="8 14" id="KW-0350">Heme biosynthesis</keyword>
<protein>
    <recommendedName>
        <fullName evidence="11 14">Protoheme IX farnesyltransferase</fullName>
        <ecNumber evidence="3 14">2.5.1.141</ecNumber>
    </recommendedName>
    <alternativeName>
        <fullName evidence="12 14">Heme B farnesyltransferase</fullName>
    </alternativeName>
    <alternativeName>
        <fullName evidence="10 14">Heme O synthase</fullName>
    </alternativeName>
</protein>
<feature type="transmembrane region" description="Helical" evidence="14">
    <location>
        <begin position="235"/>
        <end position="255"/>
    </location>
</feature>
<dbReference type="CDD" id="cd13957">
    <property type="entry name" value="PT_UbiA_Cox10"/>
    <property type="match status" value="1"/>
</dbReference>
<evidence type="ECO:0000256" key="14">
    <source>
        <dbReference type="HAMAP-Rule" id="MF_00154"/>
    </source>
</evidence>
<evidence type="ECO:0000313" key="16">
    <source>
        <dbReference type="Proteomes" id="UP000035481"/>
    </source>
</evidence>
<keyword evidence="7 14" id="KW-1133">Transmembrane helix</keyword>
<dbReference type="PATRIC" id="fig|1440762.4.peg.1372"/>
<feature type="transmembrane region" description="Helical" evidence="14">
    <location>
        <begin position="18"/>
        <end position="37"/>
    </location>
</feature>
<feature type="transmembrane region" description="Helical" evidence="14">
    <location>
        <begin position="208"/>
        <end position="229"/>
    </location>
</feature>
<gene>
    <name evidence="14" type="primary">cyoE</name>
    <name evidence="15" type="ORF">Y882_09370</name>
</gene>
<dbReference type="AlphaFoldDB" id="A0A0G9H3B8"/>
<dbReference type="HAMAP" id="MF_00154">
    <property type="entry name" value="CyoE_CtaB"/>
    <property type="match status" value="1"/>
</dbReference>
<evidence type="ECO:0000256" key="13">
    <source>
        <dbReference type="ARBA" id="ARBA00047690"/>
    </source>
</evidence>
<keyword evidence="5 14" id="KW-0808">Transferase</keyword>
<comment type="function">
    <text evidence="14">Converts heme B (protoheme IX) to heme O by substitution of the vinyl group on carbon 2 of heme B porphyrin ring with a hydroxyethyl farnesyl side group.</text>
</comment>
<dbReference type="Pfam" id="PF01040">
    <property type="entry name" value="UbiA"/>
    <property type="match status" value="1"/>
</dbReference>
<keyword evidence="6 14" id="KW-0812">Transmembrane</keyword>
<organism evidence="15 16">
    <name type="scientific">Dyella japonica DSM 16301</name>
    <dbReference type="NCBI Taxonomy" id="1440762"/>
    <lineage>
        <taxon>Bacteria</taxon>
        <taxon>Pseudomonadati</taxon>
        <taxon>Pseudomonadota</taxon>
        <taxon>Gammaproteobacteria</taxon>
        <taxon>Lysobacterales</taxon>
        <taxon>Rhodanobacteraceae</taxon>
        <taxon>Dyella</taxon>
    </lineage>
</organism>
<dbReference type="InterPro" id="IPR000537">
    <property type="entry name" value="UbiA_prenyltransferase"/>
</dbReference>
<evidence type="ECO:0000256" key="6">
    <source>
        <dbReference type="ARBA" id="ARBA00022692"/>
    </source>
</evidence>
<evidence type="ECO:0000256" key="1">
    <source>
        <dbReference type="ARBA" id="ARBA00004651"/>
    </source>
</evidence>
<dbReference type="PANTHER" id="PTHR43448:SF7">
    <property type="entry name" value="4-HYDROXYBENZOATE SOLANESYLTRANSFERASE"/>
    <property type="match status" value="1"/>
</dbReference>
<keyword evidence="4 14" id="KW-1003">Cell membrane</keyword>
<feature type="transmembrane region" description="Helical" evidence="14">
    <location>
        <begin position="90"/>
        <end position="109"/>
    </location>
</feature>
<comment type="caution">
    <text evidence="15">The sequence shown here is derived from an EMBL/GenBank/DDBJ whole genome shotgun (WGS) entry which is preliminary data.</text>
</comment>
<feature type="transmembrane region" description="Helical" evidence="14">
    <location>
        <begin position="43"/>
        <end position="64"/>
    </location>
</feature>
<evidence type="ECO:0000313" key="15">
    <source>
        <dbReference type="EMBL" id="KLD64078.1"/>
    </source>
</evidence>
<dbReference type="NCBIfam" id="TIGR01473">
    <property type="entry name" value="cyoE_ctaB"/>
    <property type="match status" value="1"/>
</dbReference>
<feature type="transmembrane region" description="Helical" evidence="14">
    <location>
        <begin position="115"/>
        <end position="132"/>
    </location>
</feature>
<comment type="pathway">
    <text evidence="2 14">Porphyrin-containing compound metabolism; heme O biosynthesis; heme O from protoheme: step 1/1.</text>
</comment>
<dbReference type="Proteomes" id="UP000035481">
    <property type="component" value="Unassembled WGS sequence"/>
</dbReference>
<dbReference type="GO" id="GO:0048034">
    <property type="term" value="P:heme O biosynthetic process"/>
    <property type="evidence" value="ECO:0007669"/>
    <property type="project" value="UniProtKB-UniRule"/>
</dbReference>
<evidence type="ECO:0000256" key="8">
    <source>
        <dbReference type="ARBA" id="ARBA00023133"/>
    </source>
</evidence>